<feature type="domain" description="BLUF" evidence="1">
    <location>
        <begin position="27"/>
        <end position="118"/>
    </location>
</feature>
<accession>A0A328B8L1</accession>
<dbReference type="InterPro" id="IPR007024">
    <property type="entry name" value="BLUF_domain"/>
</dbReference>
<dbReference type="Proteomes" id="UP000249524">
    <property type="component" value="Unassembled WGS sequence"/>
</dbReference>
<name>A0A328B8L1_9CAUL</name>
<dbReference type="OrthoDB" id="196105at2"/>
<organism evidence="2 3">
    <name type="scientific">Phenylobacterium kunshanense</name>
    <dbReference type="NCBI Taxonomy" id="1445034"/>
    <lineage>
        <taxon>Bacteria</taxon>
        <taxon>Pseudomonadati</taxon>
        <taxon>Pseudomonadota</taxon>
        <taxon>Alphaproteobacteria</taxon>
        <taxon>Caulobacterales</taxon>
        <taxon>Caulobacteraceae</taxon>
        <taxon>Phenylobacterium</taxon>
    </lineage>
</organism>
<comment type="caution">
    <text evidence="2">The sequence shown here is derived from an EMBL/GenBank/DDBJ whole genome shotgun (WGS) entry which is preliminary data.</text>
</comment>
<proteinExistence type="predicted"/>
<dbReference type="InterPro" id="IPR036046">
    <property type="entry name" value="Acylphosphatase-like_dom_sf"/>
</dbReference>
<dbReference type="GO" id="GO:0071949">
    <property type="term" value="F:FAD binding"/>
    <property type="evidence" value="ECO:0007669"/>
    <property type="project" value="InterPro"/>
</dbReference>
<dbReference type="PROSITE" id="PS50925">
    <property type="entry name" value="BLUF"/>
    <property type="match status" value="1"/>
</dbReference>
<dbReference type="SUPFAM" id="SSF54975">
    <property type="entry name" value="Acylphosphatase/BLUF domain-like"/>
    <property type="match status" value="1"/>
</dbReference>
<dbReference type="Pfam" id="PF04940">
    <property type="entry name" value="BLUF"/>
    <property type="match status" value="1"/>
</dbReference>
<protein>
    <recommendedName>
        <fullName evidence="1">BLUF domain-containing protein</fullName>
    </recommendedName>
</protein>
<dbReference type="EMBL" id="QFYS01000007">
    <property type="protein sequence ID" value="RAK63770.1"/>
    <property type="molecule type" value="Genomic_DNA"/>
</dbReference>
<dbReference type="Gene3D" id="3.30.70.100">
    <property type="match status" value="1"/>
</dbReference>
<evidence type="ECO:0000259" key="1">
    <source>
        <dbReference type="PROSITE" id="PS50925"/>
    </source>
</evidence>
<sequence>MLGDSPAPRHRHQWYFLRGEVSPELPLICIAYLSSSKLVPDTQALEAIVSISQKNNAARGVTGMLCHYDGSYLQFLEGDPHQLLSFYEAIRDDPRHGGIVEVFREPNTERMFPDWTMALAKPEEIGAEHRAFCRSLRALELTVGPQHRKDLEPFLACFRAWMR</sequence>
<reference evidence="2 3" key="1">
    <citation type="submission" date="2018-05" db="EMBL/GenBank/DDBJ databases">
        <authorList>
            <person name="Lanie J.A."/>
            <person name="Ng W.-L."/>
            <person name="Kazmierczak K.M."/>
            <person name="Andrzejewski T.M."/>
            <person name="Davidsen T.M."/>
            <person name="Wayne K.J."/>
            <person name="Tettelin H."/>
            <person name="Glass J.I."/>
            <person name="Rusch D."/>
            <person name="Podicherti R."/>
            <person name="Tsui H.-C.T."/>
            <person name="Winkler M.E."/>
        </authorList>
    </citation>
    <scope>NUCLEOTIDE SEQUENCE [LARGE SCALE GENOMIC DNA]</scope>
    <source>
        <strain evidence="2 3">BUT-10</strain>
    </source>
</reference>
<dbReference type="SMART" id="SM01034">
    <property type="entry name" value="BLUF"/>
    <property type="match status" value="1"/>
</dbReference>
<keyword evidence="3" id="KW-1185">Reference proteome</keyword>
<evidence type="ECO:0000313" key="3">
    <source>
        <dbReference type="Proteomes" id="UP000249524"/>
    </source>
</evidence>
<evidence type="ECO:0000313" key="2">
    <source>
        <dbReference type="EMBL" id="RAK63770.1"/>
    </source>
</evidence>
<dbReference type="AlphaFoldDB" id="A0A328B8L1"/>
<dbReference type="GO" id="GO:0009882">
    <property type="term" value="F:blue light photoreceptor activity"/>
    <property type="evidence" value="ECO:0007669"/>
    <property type="project" value="InterPro"/>
</dbReference>
<gene>
    <name evidence="2" type="ORF">DJ019_16105</name>
</gene>